<dbReference type="OrthoDB" id="3277495at2759"/>
<feature type="compositionally biased region" description="Low complexity" evidence="1">
    <location>
        <begin position="144"/>
        <end position="153"/>
    </location>
</feature>
<keyword evidence="3" id="KW-1185">Reference proteome</keyword>
<sequence>METYSVYEDIIGESQRNPTDETFDEDVFPDFILWNGSDWEKYLKTHLAFPGDSDLLLDDRATSTASSELYATSVCSNDLDGRSDRQSSFGGDPPESDDDTGPVGVEWDAEIEFEDDENRPIQLLVHDSDTSPDTGRASKSDTEAAPSSASTSAGGDRPAGGQILNNESHGTASSEGRDKVVENPSADKGKKARPRKSRKTVKADDVNFEKDSMGYACPIEILEYLHQTEGKLETAAFDKVFFPTEQAATVDEKGRYQCAVRGRVAGEGIARWVETDHEPCGRSVGTNDSYRRHILEAHLGIPRARRQDQEDRLGKRIKQHYVAKGMVRKRKAVDEDSEYEDGEQHRRKRVRKQASSLDRVSKVK</sequence>
<accession>G4THC3</accession>
<dbReference type="InParanoid" id="G4THC3"/>
<feature type="region of interest" description="Disordered" evidence="1">
    <location>
        <begin position="65"/>
        <end position="202"/>
    </location>
</feature>
<proteinExistence type="predicted"/>
<evidence type="ECO:0000313" key="2">
    <source>
        <dbReference type="EMBL" id="CCA70728.1"/>
    </source>
</evidence>
<dbReference type="AlphaFoldDB" id="G4THC3"/>
<feature type="compositionally biased region" description="Acidic residues" evidence="1">
    <location>
        <begin position="107"/>
        <end position="117"/>
    </location>
</feature>
<evidence type="ECO:0000256" key="1">
    <source>
        <dbReference type="SAM" id="MobiDB-lite"/>
    </source>
</evidence>
<comment type="caution">
    <text evidence="2">The sequence shown here is derived from an EMBL/GenBank/DDBJ whole genome shotgun (WGS) entry which is preliminary data.</text>
</comment>
<gene>
    <name evidence="2" type="ORF">PIIN_04662</name>
</gene>
<feature type="compositionally biased region" description="Basic and acidic residues" evidence="1">
    <location>
        <begin position="175"/>
        <end position="189"/>
    </location>
</feature>
<dbReference type="HOGENOM" id="CLU_739904_0_0_1"/>
<organism evidence="2 3">
    <name type="scientific">Serendipita indica (strain DSM 11827)</name>
    <name type="common">Root endophyte fungus</name>
    <name type="synonym">Piriformospora indica</name>
    <dbReference type="NCBI Taxonomy" id="1109443"/>
    <lineage>
        <taxon>Eukaryota</taxon>
        <taxon>Fungi</taxon>
        <taxon>Dikarya</taxon>
        <taxon>Basidiomycota</taxon>
        <taxon>Agaricomycotina</taxon>
        <taxon>Agaricomycetes</taxon>
        <taxon>Sebacinales</taxon>
        <taxon>Serendipitaceae</taxon>
        <taxon>Serendipita</taxon>
    </lineage>
</organism>
<feature type="region of interest" description="Disordered" evidence="1">
    <location>
        <begin position="1"/>
        <end position="22"/>
    </location>
</feature>
<evidence type="ECO:0000313" key="3">
    <source>
        <dbReference type="Proteomes" id="UP000007148"/>
    </source>
</evidence>
<dbReference type="Proteomes" id="UP000007148">
    <property type="component" value="Unassembled WGS sequence"/>
</dbReference>
<feature type="compositionally biased region" description="Basic residues" evidence="1">
    <location>
        <begin position="190"/>
        <end position="200"/>
    </location>
</feature>
<dbReference type="EMBL" id="CAFZ01000092">
    <property type="protein sequence ID" value="CCA70728.1"/>
    <property type="molecule type" value="Genomic_DNA"/>
</dbReference>
<protein>
    <submittedName>
        <fullName evidence="2">Uncharacterized protein</fullName>
    </submittedName>
</protein>
<feature type="region of interest" description="Disordered" evidence="1">
    <location>
        <begin position="328"/>
        <end position="364"/>
    </location>
</feature>
<feature type="compositionally biased region" description="Polar residues" evidence="1">
    <location>
        <begin position="163"/>
        <end position="174"/>
    </location>
</feature>
<name>G4THC3_SERID</name>
<reference evidence="2 3" key="1">
    <citation type="journal article" date="2011" name="PLoS Pathog.">
        <title>Endophytic Life Strategies Decoded by Genome and Transcriptome Analyses of the Mutualistic Root Symbiont Piriformospora indica.</title>
        <authorList>
            <person name="Zuccaro A."/>
            <person name="Lahrmann U."/>
            <person name="Guldener U."/>
            <person name="Langen G."/>
            <person name="Pfiffi S."/>
            <person name="Biedenkopf D."/>
            <person name="Wong P."/>
            <person name="Samans B."/>
            <person name="Grimm C."/>
            <person name="Basiewicz M."/>
            <person name="Murat C."/>
            <person name="Martin F."/>
            <person name="Kogel K.H."/>
        </authorList>
    </citation>
    <scope>NUCLEOTIDE SEQUENCE [LARGE SCALE GENOMIC DNA]</scope>
    <source>
        <strain evidence="2 3">DSM 11827</strain>
    </source>
</reference>
<feature type="compositionally biased region" description="Polar residues" evidence="1">
    <location>
        <begin position="65"/>
        <end position="76"/>
    </location>
</feature>